<gene>
    <name evidence="20" type="ORF">MNBD_ACTINO01-1895</name>
</gene>
<name>A0A3B0SL01_9ZZZZ</name>
<dbReference type="Pfam" id="PF08029">
    <property type="entry name" value="HisG_C"/>
    <property type="match status" value="1"/>
</dbReference>
<dbReference type="GO" id="GO:0005524">
    <property type="term" value="F:ATP binding"/>
    <property type="evidence" value="ECO:0007669"/>
    <property type="project" value="UniProtKB-KW"/>
</dbReference>
<dbReference type="GO" id="GO:0000287">
    <property type="term" value="F:magnesium ion binding"/>
    <property type="evidence" value="ECO:0007669"/>
    <property type="project" value="InterPro"/>
</dbReference>
<evidence type="ECO:0000256" key="2">
    <source>
        <dbReference type="ARBA" id="ARBA00001946"/>
    </source>
</evidence>
<dbReference type="NCBIfam" id="TIGR00070">
    <property type="entry name" value="hisG"/>
    <property type="match status" value="1"/>
</dbReference>
<evidence type="ECO:0000259" key="18">
    <source>
        <dbReference type="Pfam" id="PF01634"/>
    </source>
</evidence>
<organism evidence="20">
    <name type="scientific">hydrothermal vent metagenome</name>
    <dbReference type="NCBI Taxonomy" id="652676"/>
    <lineage>
        <taxon>unclassified sequences</taxon>
        <taxon>metagenomes</taxon>
        <taxon>ecological metagenomes</taxon>
    </lineage>
</organism>
<evidence type="ECO:0000256" key="16">
    <source>
        <dbReference type="ARBA" id="ARBA00023102"/>
    </source>
</evidence>
<dbReference type="InterPro" id="IPR015867">
    <property type="entry name" value="N-reg_PII/ATP_PRibTrfase_C"/>
</dbReference>
<dbReference type="InterPro" id="IPR018198">
    <property type="entry name" value="ATP_PRibTrfase_CS"/>
</dbReference>
<evidence type="ECO:0000256" key="15">
    <source>
        <dbReference type="ARBA" id="ARBA00022842"/>
    </source>
</evidence>
<reference evidence="20" key="1">
    <citation type="submission" date="2018-06" db="EMBL/GenBank/DDBJ databases">
        <authorList>
            <person name="Zhirakovskaya E."/>
        </authorList>
    </citation>
    <scope>NUCLEOTIDE SEQUENCE</scope>
</reference>
<evidence type="ECO:0000256" key="3">
    <source>
        <dbReference type="ARBA" id="ARBA00004496"/>
    </source>
</evidence>
<dbReference type="InterPro" id="IPR020621">
    <property type="entry name" value="ATP-PRT_HisG_long"/>
</dbReference>
<evidence type="ECO:0000256" key="12">
    <source>
        <dbReference type="ARBA" id="ARBA00022723"/>
    </source>
</evidence>
<proteinExistence type="inferred from homology"/>
<feature type="domain" description="Histidine biosynthesis HisG C-terminal" evidence="19">
    <location>
        <begin position="205"/>
        <end position="276"/>
    </location>
</feature>
<keyword evidence="10 20" id="KW-0328">Glycosyltransferase</keyword>
<keyword evidence="16" id="KW-0368">Histidine biosynthesis</keyword>
<keyword evidence="11 20" id="KW-0808">Transferase</keyword>
<dbReference type="InterPro" id="IPR001348">
    <property type="entry name" value="ATP_PRibTrfase_HisG"/>
</dbReference>
<dbReference type="PROSITE" id="PS01316">
    <property type="entry name" value="ATP_P_PHORIBOSYLTR"/>
    <property type="match status" value="1"/>
</dbReference>
<feature type="domain" description="ATP phosphoribosyltransferase catalytic" evidence="18">
    <location>
        <begin position="52"/>
        <end position="190"/>
    </location>
</feature>
<evidence type="ECO:0000256" key="4">
    <source>
        <dbReference type="ARBA" id="ARBA00004667"/>
    </source>
</evidence>
<keyword evidence="9" id="KW-0028">Amino-acid biosynthesis</keyword>
<keyword evidence="14" id="KW-0067">ATP-binding</keyword>
<keyword evidence="15" id="KW-0460">Magnesium</keyword>
<evidence type="ECO:0000256" key="8">
    <source>
        <dbReference type="ARBA" id="ARBA00022490"/>
    </source>
</evidence>
<dbReference type="EC" id="2.4.2.17" evidence="6"/>
<keyword evidence="13" id="KW-0547">Nucleotide-binding</keyword>
<evidence type="ECO:0000256" key="17">
    <source>
        <dbReference type="ARBA" id="ARBA00024861"/>
    </source>
</evidence>
<comment type="similarity">
    <text evidence="5">Belongs to the ATP phosphoribosyltransferase family. Long subfamily.</text>
</comment>
<evidence type="ECO:0000256" key="14">
    <source>
        <dbReference type="ARBA" id="ARBA00022840"/>
    </source>
</evidence>
<dbReference type="FunFam" id="3.30.70.120:FF:000002">
    <property type="entry name" value="ATP phosphoribosyltransferase"/>
    <property type="match status" value="1"/>
</dbReference>
<comment type="cofactor">
    <cofactor evidence="2">
        <name>Mg(2+)</name>
        <dbReference type="ChEBI" id="CHEBI:18420"/>
    </cofactor>
</comment>
<dbReference type="GO" id="GO:0000105">
    <property type="term" value="P:L-histidine biosynthetic process"/>
    <property type="evidence" value="ECO:0007669"/>
    <property type="project" value="UniProtKB-UniPathway"/>
</dbReference>
<dbReference type="PANTHER" id="PTHR21403:SF10">
    <property type="entry name" value="ATP PHOSPHORIBOSYLTRANSFERASE"/>
    <property type="match status" value="1"/>
</dbReference>
<dbReference type="Pfam" id="PF01634">
    <property type="entry name" value="HisG"/>
    <property type="match status" value="1"/>
</dbReference>
<comment type="pathway">
    <text evidence="4">Amino-acid biosynthesis; L-histidine biosynthesis; L-histidine from 5-phospho-alpha-D-ribose 1-diphosphate: step 1/9.</text>
</comment>
<evidence type="ECO:0000256" key="5">
    <source>
        <dbReference type="ARBA" id="ARBA00007955"/>
    </source>
</evidence>
<evidence type="ECO:0000256" key="7">
    <source>
        <dbReference type="ARBA" id="ARBA00020998"/>
    </source>
</evidence>
<dbReference type="InterPro" id="IPR011322">
    <property type="entry name" value="N-reg_PII-like_a/b"/>
</dbReference>
<dbReference type="SUPFAM" id="SSF54913">
    <property type="entry name" value="GlnB-like"/>
    <property type="match status" value="1"/>
</dbReference>
<evidence type="ECO:0000313" key="20">
    <source>
        <dbReference type="EMBL" id="VAW06118.1"/>
    </source>
</evidence>
<comment type="catalytic activity">
    <reaction evidence="1">
        <text>1-(5-phospho-beta-D-ribosyl)-ATP + diphosphate = 5-phospho-alpha-D-ribose 1-diphosphate + ATP</text>
        <dbReference type="Rhea" id="RHEA:18473"/>
        <dbReference type="ChEBI" id="CHEBI:30616"/>
        <dbReference type="ChEBI" id="CHEBI:33019"/>
        <dbReference type="ChEBI" id="CHEBI:58017"/>
        <dbReference type="ChEBI" id="CHEBI:73183"/>
        <dbReference type="EC" id="2.4.2.17"/>
    </reaction>
</comment>
<dbReference type="InterPro" id="IPR013115">
    <property type="entry name" value="HisG_C"/>
</dbReference>
<dbReference type="GO" id="GO:0003879">
    <property type="term" value="F:ATP phosphoribosyltransferase activity"/>
    <property type="evidence" value="ECO:0007669"/>
    <property type="project" value="UniProtKB-EC"/>
</dbReference>
<evidence type="ECO:0000256" key="6">
    <source>
        <dbReference type="ARBA" id="ARBA00011946"/>
    </source>
</evidence>
<keyword evidence="8" id="KW-0963">Cytoplasm</keyword>
<dbReference type="AlphaFoldDB" id="A0A3B0SL01"/>
<dbReference type="Gene3D" id="3.40.190.10">
    <property type="entry name" value="Periplasmic binding protein-like II"/>
    <property type="match status" value="2"/>
</dbReference>
<evidence type="ECO:0000259" key="19">
    <source>
        <dbReference type="Pfam" id="PF08029"/>
    </source>
</evidence>
<keyword evidence="12" id="KW-0479">Metal-binding</keyword>
<sequence>MTDITRIAIPNKGRLSDPSVDLLRKAGLVFETSSRALSVPARNMPVEVLFVRADDIPELVSDNVAQFGITGLDLVAEAGVETEVVLELGFGRCRLTAAVEESSPITSIEDFEGLRVATSHPVTVCDFFTGKGIEVTTVALKGSVEVAPKLDIADAIVDLVSSGSTMMINGLRPVATVLESQAALISRPDADPSPLTTMVRAVVAAKRKRYVMMNAPKDSIGAIERIIPGAEAPTIVPLTHDAMYSVASVVDADDMWKVLPQLEEAGASAILVLPIEQMIP</sequence>
<comment type="subcellular location">
    <subcellularLocation>
        <location evidence="3">Cytoplasm</location>
    </subcellularLocation>
</comment>
<accession>A0A3B0SL01</accession>
<dbReference type="SUPFAM" id="SSF53850">
    <property type="entry name" value="Periplasmic binding protein-like II"/>
    <property type="match status" value="1"/>
</dbReference>
<dbReference type="Gene3D" id="3.30.70.120">
    <property type="match status" value="1"/>
</dbReference>
<evidence type="ECO:0000256" key="1">
    <source>
        <dbReference type="ARBA" id="ARBA00000915"/>
    </source>
</evidence>
<evidence type="ECO:0000256" key="11">
    <source>
        <dbReference type="ARBA" id="ARBA00022679"/>
    </source>
</evidence>
<dbReference type="InterPro" id="IPR013820">
    <property type="entry name" value="ATP_PRibTrfase_cat"/>
</dbReference>
<protein>
    <recommendedName>
        <fullName evidence="7">ATP phosphoribosyltransferase</fullName>
        <ecNumber evidence="6">2.4.2.17</ecNumber>
    </recommendedName>
</protein>
<dbReference type="NCBIfam" id="TIGR03455">
    <property type="entry name" value="HisG_C-term"/>
    <property type="match status" value="1"/>
</dbReference>
<evidence type="ECO:0000256" key="9">
    <source>
        <dbReference type="ARBA" id="ARBA00022605"/>
    </source>
</evidence>
<evidence type="ECO:0000256" key="10">
    <source>
        <dbReference type="ARBA" id="ARBA00022676"/>
    </source>
</evidence>
<dbReference type="GO" id="GO:0005737">
    <property type="term" value="C:cytoplasm"/>
    <property type="evidence" value="ECO:0007669"/>
    <property type="project" value="UniProtKB-SubCell"/>
</dbReference>
<dbReference type="PANTHER" id="PTHR21403">
    <property type="entry name" value="ATP PHOSPHORIBOSYLTRANSFERASE ATP-PRTASE"/>
    <property type="match status" value="1"/>
</dbReference>
<comment type="function">
    <text evidence="17">Catalyzes the condensation of ATP and 5-phosphoribose 1-diphosphate to form N'-(5'-phosphoribosyl)-ATP (PR-ATP). Has a crucial role in the pathway because the rate of histidine biosynthesis seems to be controlled primarily by regulation of HisG enzymatic activity.</text>
</comment>
<dbReference type="EMBL" id="UOEI01000453">
    <property type="protein sequence ID" value="VAW06118.1"/>
    <property type="molecule type" value="Genomic_DNA"/>
</dbReference>
<dbReference type="HAMAP" id="MF_00079">
    <property type="entry name" value="HisG_Long"/>
    <property type="match status" value="1"/>
</dbReference>
<evidence type="ECO:0000256" key="13">
    <source>
        <dbReference type="ARBA" id="ARBA00022741"/>
    </source>
</evidence>
<dbReference type="UniPathway" id="UPA00031">
    <property type="reaction ID" value="UER00006"/>
</dbReference>